<dbReference type="AlphaFoldDB" id="A0A0K0F3A7"/>
<reference evidence="1" key="1">
    <citation type="submission" date="2014-07" db="EMBL/GenBank/DDBJ databases">
        <authorList>
            <person name="Martin A.A"/>
            <person name="De Silva N."/>
        </authorList>
    </citation>
    <scope>NUCLEOTIDE SEQUENCE</scope>
</reference>
<proteinExistence type="predicted"/>
<protein>
    <submittedName>
        <fullName evidence="2">Conserved domain protein</fullName>
    </submittedName>
</protein>
<name>A0A0K0F3A7_STRVS</name>
<organism evidence="1 2">
    <name type="scientific">Strongyloides venezuelensis</name>
    <name type="common">Threadworm</name>
    <dbReference type="NCBI Taxonomy" id="75913"/>
    <lineage>
        <taxon>Eukaryota</taxon>
        <taxon>Metazoa</taxon>
        <taxon>Ecdysozoa</taxon>
        <taxon>Nematoda</taxon>
        <taxon>Chromadorea</taxon>
        <taxon>Rhabditida</taxon>
        <taxon>Tylenchina</taxon>
        <taxon>Panagrolaimomorpha</taxon>
        <taxon>Strongyloidoidea</taxon>
        <taxon>Strongyloididae</taxon>
        <taxon>Strongyloides</taxon>
    </lineage>
</organism>
<keyword evidence="1" id="KW-1185">Reference proteome</keyword>
<dbReference type="WBParaSite" id="SVE_0329000.1">
    <property type="protein sequence ID" value="SVE_0329000.1"/>
    <property type="gene ID" value="SVE_0329000"/>
</dbReference>
<evidence type="ECO:0000313" key="2">
    <source>
        <dbReference type="WBParaSite" id="SVE_0329000.1"/>
    </source>
</evidence>
<evidence type="ECO:0000313" key="1">
    <source>
        <dbReference type="Proteomes" id="UP000035680"/>
    </source>
</evidence>
<accession>A0A0K0F3A7</accession>
<dbReference type="Proteomes" id="UP000035680">
    <property type="component" value="Unassembled WGS sequence"/>
</dbReference>
<reference evidence="2" key="2">
    <citation type="submission" date="2015-08" db="UniProtKB">
        <authorList>
            <consortium name="WormBaseParasite"/>
        </authorList>
    </citation>
    <scope>IDENTIFICATION</scope>
</reference>
<sequence length="66" mass="7798">MTEVKENKPIYSFTVVYCPECAMPFEYCRENYFTQPSQEVVKDVEGFVITDNYISEENKHHKRVGV</sequence>